<evidence type="ECO:0000256" key="1">
    <source>
        <dbReference type="SAM" id="MobiDB-lite"/>
    </source>
</evidence>
<feature type="compositionally biased region" description="Low complexity" evidence="1">
    <location>
        <begin position="232"/>
        <end position="245"/>
    </location>
</feature>
<feature type="compositionally biased region" description="Pro residues" evidence="1">
    <location>
        <begin position="246"/>
        <end position="256"/>
    </location>
</feature>
<accession>A0ABY2FDR6</accession>
<name>A0ABY2FDR6_9ACTN</name>
<keyword evidence="2" id="KW-0472">Membrane</keyword>
<organism evidence="3 4">
    <name type="scientific">Kribbella pratensis</name>
    <dbReference type="NCBI Taxonomy" id="2512112"/>
    <lineage>
        <taxon>Bacteria</taxon>
        <taxon>Bacillati</taxon>
        <taxon>Actinomycetota</taxon>
        <taxon>Actinomycetes</taxon>
        <taxon>Propionibacteriales</taxon>
        <taxon>Kribbellaceae</taxon>
        <taxon>Kribbella</taxon>
    </lineage>
</organism>
<dbReference type="Proteomes" id="UP000295060">
    <property type="component" value="Unassembled WGS sequence"/>
</dbReference>
<evidence type="ECO:0000256" key="2">
    <source>
        <dbReference type="SAM" id="Phobius"/>
    </source>
</evidence>
<feature type="region of interest" description="Disordered" evidence="1">
    <location>
        <begin position="231"/>
        <end position="256"/>
    </location>
</feature>
<gene>
    <name evidence="3" type="ORF">EV137_3065</name>
</gene>
<keyword evidence="4" id="KW-1185">Reference proteome</keyword>
<comment type="caution">
    <text evidence="3">The sequence shown here is derived from an EMBL/GenBank/DDBJ whole genome shotgun (WGS) entry which is preliminary data.</text>
</comment>
<keyword evidence="2" id="KW-0812">Transmembrane</keyword>
<evidence type="ECO:0000313" key="3">
    <source>
        <dbReference type="EMBL" id="TDW89273.1"/>
    </source>
</evidence>
<protein>
    <recommendedName>
        <fullName evidence="5">DUF3137 domain-containing protein</fullName>
    </recommendedName>
</protein>
<keyword evidence="2" id="KW-1133">Transmembrane helix</keyword>
<proteinExistence type="predicted"/>
<reference evidence="3 4" key="1">
    <citation type="submission" date="2019-03" db="EMBL/GenBank/DDBJ databases">
        <title>Genomic Encyclopedia of Type Strains, Phase III (KMG-III): the genomes of soil and plant-associated and newly described type strains.</title>
        <authorList>
            <person name="Whitman W."/>
        </authorList>
    </citation>
    <scope>NUCLEOTIDE SEQUENCE [LARGE SCALE GENOMIC DNA]</scope>
    <source>
        <strain evidence="3 4">VKMAc-2574</strain>
    </source>
</reference>
<evidence type="ECO:0000313" key="4">
    <source>
        <dbReference type="Proteomes" id="UP000295060"/>
    </source>
</evidence>
<dbReference type="EMBL" id="SODU01000002">
    <property type="protein sequence ID" value="TDW89273.1"/>
    <property type="molecule type" value="Genomic_DNA"/>
</dbReference>
<dbReference type="RefSeq" id="WP_238175345.1">
    <property type="nucleotide sequence ID" value="NZ_SODU01000002.1"/>
</dbReference>
<feature type="transmembrane region" description="Helical" evidence="2">
    <location>
        <begin position="6"/>
        <end position="24"/>
    </location>
</feature>
<evidence type="ECO:0008006" key="5">
    <source>
        <dbReference type="Google" id="ProtNLM"/>
    </source>
</evidence>
<sequence length="256" mass="28593">MQSSTLLYILLAIVVGVGLVYFNYYRAKKRREMFAGFAAQHGWSYVPANHSLAGQWAGTPFRTGDNWRVKNVLSGPYNGHQMVAFDYSYQTHTTNGKGQRRTTTHNFGVVVLQLPGALPHLEVTHEGIFGGAVANAFGFRDIQFESDQFNRAFRVKADDERFGHAVVTPRMMELLLARGEIGWRFEGNSLVGWDNGAHNPNEVLNRLALLEQVALNVPPYVWRDYAGVDPRGQQPAYPQQPSAYPQQPPAGGPTYP</sequence>